<keyword evidence="5 12" id="KW-0138">CF(0)</keyword>
<keyword evidence="4 12" id="KW-0813">Transport</keyword>
<organism evidence="14">
    <name type="scientific">Stenischia montanis</name>
    <dbReference type="NCBI Taxonomy" id="3104522"/>
    <lineage>
        <taxon>Eukaryota</taxon>
        <taxon>Metazoa</taxon>
        <taxon>Ecdysozoa</taxon>
        <taxon>Arthropoda</taxon>
        <taxon>Hexapoda</taxon>
        <taxon>Insecta</taxon>
        <taxon>Pterygota</taxon>
        <taxon>Neoptera</taxon>
        <taxon>Endopterygota</taxon>
        <taxon>Siphonaptera</taxon>
        <taxon>Hystrichopsylloidea</taxon>
        <taxon>Hystrichopsyllidae</taxon>
        <taxon>Stenischia</taxon>
    </lineage>
</organism>
<evidence type="ECO:0000256" key="4">
    <source>
        <dbReference type="ARBA" id="ARBA00022448"/>
    </source>
</evidence>
<dbReference type="AlphaFoldDB" id="A0AAU8L436"/>
<gene>
    <name evidence="14" type="primary">atp8</name>
</gene>
<name>A0AAU8L436_9NEOP</name>
<evidence type="ECO:0000256" key="2">
    <source>
        <dbReference type="ARBA" id="ARBA00008892"/>
    </source>
</evidence>
<keyword evidence="8 13" id="KW-1133">Transmembrane helix</keyword>
<comment type="similarity">
    <text evidence="2 12">Belongs to the ATPase protein 8 family.</text>
</comment>
<evidence type="ECO:0000256" key="6">
    <source>
        <dbReference type="ARBA" id="ARBA00022692"/>
    </source>
</evidence>
<accession>A0AAU8L436</accession>
<evidence type="ECO:0000256" key="1">
    <source>
        <dbReference type="ARBA" id="ARBA00004304"/>
    </source>
</evidence>
<feature type="transmembrane region" description="Helical" evidence="13">
    <location>
        <begin position="6"/>
        <end position="29"/>
    </location>
</feature>
<evidence type="ECO:0000256" key="5">
    <source>
        <dbReference type="ARBA" id="ARBA00022547"/>
    </source>
</evidence>
<dbReference type="Pfam" id="PF00895">
    <property type="entry name" value="ATP-synt_8"/>
    <property type="match status" value="1"/>
</dbReference>
<evidence type="ECO:0000256" key="12">
    <source>
        <dbReference type="RuleBase" id="RU003661"/>
    </source>
</evidence>
<evidence type="ECO:0000256" key="7">
    <source>
        <dbReference type="ARBA" id="ARBA00022781"/>
    </source>
</evidence>
<evidence type="ECO:0000256" key="10">
    <source>
        <dbReference type="ARBA" id="ARBA00023128"/>
    </source>
</evidence>
<comment type="subcellular location">
    <subcellularLocation>
        <location evidence="1 12">Mitochondrion membrane</location>
        <topology evidence="1 12">Single-pass membrane protein</topology>
    </subcellularLocation>
</comment>
<keyword evidence="10 12" id="KW-0496">Mitochondrion</keyword>
<proteinExistence type="inferred from homology"/>
<dbReference type="GO" id="GO:0015986">
    <property type="term" value="P:proton motive force-driven ATP synthesis"/>
    <property type="evidence" value="ECO:0007669"/>
    <property type="project" value="InterPro"/>
</dbReference>
<evidence type="ECO:0000256" key="13">
    <source>
        <dbReference type="SAM" id="Phobius"/>
    </source>
</evidence>
<protein>
    <recommendedName>
        <fullName evidence="12">ATP synthase complex subunit 8</fullName>
    </recommendedName>
</protein>
<keyword evidence="6 12" id="KW-0812">Transmembrane</keyword>
<dbReference type="InterPro" id="IPR001421">
    <property type="entry name" value="ATP8_metazoa"/>
</dbReference>
<evidence type="ECO:0000256" key="8">
    <source>
        <dbReference type="ARBA" id="ARBA00022989"/>
    </source>
</evidence>
<keyword evidence="7 12" id="KW-0375">Hydrogen ion transport</keyword>
<evidence type="ECO:0000256" key="9">
    <source>
        <dbReference type="ARBA" id="ARBA00023065"/>
    </source>
</evidence>
<dbReference type="GO" id="GO:0015078">
    <property type="term" value="F:proton transmembrane transporter activity"/>
    <property type="evidence" value="ECO:0007669"/>
    <property type="project" value="InterPro"/>
</dbReference>
<dbReference type="EMBL" id="PP990561">
    <property type="protein sequence ID" value="XCN35318.1"/>
    <property type="molecule type" value="Genomic_DNA"/>
</dbReference>
<reference evidence="14" key="1">
    <citation type="submission" date="2024-07" db="EMBL/GenBank/DDBJ databases">
        <authorList>
            <person name="Yang X."/>
        </authorList>
    </citation>
    <scope>NUCLEOTIDE SEQUENCE</scope>
</reference>
<evidence type="ECO:0000256" key="11">
    <source>
        <dbReference type="ARBA" id="ARBA00023136"/>
    </source>
</evidence>
<dbReference type="GO" id="GO:0045259">
    <property type="term" value="C:proton-transporting ATP synthase complex"/>
    <property type="evidence" value="ECO:0007669"/>
    <property type="project" value="UniProtKB-KW"/>
</dbReference>
<dbReference type="GO" id="GO:0031966">
    <property type="term" value="C:mitochondrial membrane"/>
    <property type="evidence" value="ECO:0007669"/>
    <property type="project" value="UniProtKB-SubCell"/>
</dbReference>
<evidence type="ECO:0000256" key="3">
    <source>
        <dbReference type="ARBA" id="ARBA00011291"/>
    </source>
</evidence>
<comment type="subunit">
    <text evidence="3">F-type ATPases have 2 components, CF(1) - the catalytic core - and CF(0) - the membrane proton channel.</text>
</comment>
<geneLocation type="mitochondrion" evidence="14"/>
<keyword evidence="11 13" id="KW-0472">Membrane</keyword>
<evidence type="ECO:0000313" key="14">
    <source>
        <dbReference type="EMBL" id="XCN35318.1"/>
    </source>
</evidence>
<sequence length="53" mass="6583">MPQMAPMLWLILMASFICMFLLFIIMNYYSFSMIMNKNNIKYDMKLKNFSWKW</sequence>
<keyword evidence="9 12" id="KW-0406">Ion transport</keyword>